<comment type="subunit">
    <text evidence="2">Monomer.</text>
</comment>
<dbReference type="EMBL" id="MU006237">
    <property type="protein sequence ID" value="KAF2821548.1"/>
    <property type="molecule type" value="Genomic_DNA"/>
</dbReference>
<organism evidence="5 6">
    <name type="scientific">Ophiobolus disseminans</name>
    <dbReference type="NCBI Taxonomy" id="1469910"/>
    <lineage>
        <taxon>Eukaryota</taxon>
        <taxon>Fungi</taxon>
        <taxon>Dikarya</taxon>
        <taxon>Ascomycota</taxon>
        <taxon>Pezizomycotina</taxon>
        <taxon>Dothideomycetes</taxon>
        <taxon>Pleosporomycetidae</taxon>
        <taxon>Pleosporales</taxon>
        <taxon>Pleosporineae</taxon>
        <taxon>Phaeosphaeriaceae</taxon>
        <taxon>Ophiobolus</taxon>
    </lineage>
</organism>
<dbReference type="CDD" id="cd08249">
    <property type="entry name" value="enoyl_reductase_like"/>
    <property type="match status" value="1"/>
</dbReference>
<dbReference type="Pfam" id="PF08240">
    <property type="entry name" value="ADH_N"/>
    <property type="match status" value="1"/>
</dbReference>
<dbReference type="InterPro" id="IPR036291">
    <property type="entry name" value="NAD(P)-bd_dom_sf"/>
</dbReference>
<dbReference type="OrthoDB" id="9992527at2759"/>
<accession>A0A6A6ZKZ1</accession>
<dbReference type="InterPro" id="IPR020843">
    <property type="entry name" value="ER"/>
</dbReference>
<name>A0A6A6ZKZ1_9PLEO</name>
<gene>
    <name evidence="5" type="ORF">CC86DRAFT_302834</name>
</gene>
<dbReference type="PANTHER" id="PTHR45348:SF2">
    <property type="entry name" value="ZINC-TYPE ALCOHOL DEHYDROGENASE-LIKE PROTEIN C2E1P3.01"/>
    <property type="match status" value="1"/>
</dbReference>
<dbReference type="GO" id="GO:0016651">
    <property type="term" value="F:oxidoreductase activity, acting on NAD(P)H"/>
    <property type="evidence" value="ECO:0007669"/>
    <property type="project" value="InterPro"/>
</dbReference>
<dbReference type="PANTHER" id="PTHR45348">
    <property type="entry name" value="HYPOTHETICAL OXIDOREDUCTASE (EUROFUNG)"/>
    <property type="match status" value="1"/>
</dbReference>
<evidence type="ECO:0000256" key="1">
    <source>
        <dbReference type="ARBA" id="ARBA00008072"/>
    </source>
</evidence>
<dbReference type="InterPro" id="IPR013154">
    <property type="entry name" value="ADH-like_N"/>
</dbReference>
<dbReference type="Proteomes" id="UP000799424">
    <property type="component" value="Unassembled WGS sequence"/>
</dbReference>
<dbReference type="AlphaFoldDB" id="A0A6A6ZKZ1"/>
<dbReference type="Gene3D" id="3.90.180.10">
    <property type="entry name" value="Medium-chain alcohol dehydrogenases, catalytic domain"/>
    <property type="match status" value="1"/>
</dbReference>
<dbReference type="InterPro" id="IPR047122">
    <property type="entry name" value="Trans-enoyl_RdTase-like"/>
</dbReference>
<evidence type="ECO:0000313" key="6">
    <source>
        <dbReference type="Proteomes" id="UP000799424"/>
    </source>
</evidence>
<proteinExistence type="inferred from homology"/>
<dbReference type="Gene3D" id="3.40.50.720">
    <property type="entry name" value="NAD(P)-binding Rossmann-like Domain"/>
    <property type="match status" value="1"/>
</dbReference>
<keyword evidence="3" id="KW-0560">Oxidoreductase</keyword>
<evidence type="ECO:0000259" key="4">
    <source>
        <dbReference type="SMART" id="SM00829"/>
    </source>
</evidence>
<feature type="domain" description="Enoyl reductase (ER)" evidence="4">
    <location>
        <begin position="10"/>
        <end position="343"/>
    </location>
</feature>
<evidence type="ECO:0000256" key="2">
    <source>
        <dbReference type="ARBA" id="ARBA00011245"/>
    </source>
</evidence>
<comment type="similarity">
    <text evidence="1">Belongs to the zinc-containing alcohol dehydrogenase family.</text>
</comment>
<dbReference type="SUPFAM" id="SSF50129">
    <property type="entry name" value="GroES-like"/>
    <property type="match status" value="1"/>
</dbReference>
<reference evidence="5" key="1">
    <citation type="journal article" date="2020" name="Stud. Mycol.">
        <title>101 Dothideomycetes genomes: a test case for predicting lifestyles and emergence of pathogens.</title>
        <authorList>
            <person name="Haridas S."/>
            <person name="Albert R."/>
            <person name="Binder M."/>
            <person name="Bloem J."/>
            <person name="Labutti K."/>
            <person name="Salamov A."/>
            <person name="Andreopoulos B."/>
            <person name="Baker S."/>
            <person name="Barry K."/>
            <person name="Bills G."/>
            <person name="Bluhm B."/>
            <person name="Cannon C."/>
            <person name="Castanera R."/>
            <person name="Culley D."/>
            <person name="Daum C."/>
            <person name="Ezra D."/>
            <person name="Gonzalez J."/>
            <person name="Henrissat B."/>
            <person name="Kuo A."/>
            <person name="Liang C."/>
            <person name="Lipzen A."/>
            <person name="Lutzoni F."/>
            <person name="Magnuson J."/>
            <person name="Mondo S."/>
            <person name="Nolan M."/>
            <person name="Ohm R."/>
            <person name="Pangilinan J."/>
            <person name="Park H.-J."/>
            <person name="Ramirez L."/>
            <person name="Alfaro M."/>
            <person name="Sun H."/>
            <person name="Tritt A."/>
            <person name="Yoshinaga Y."/>
            <person name="Zwiers L.-H."/>
            <person name="Turgeon B."/>
            <person name="Goodwin S."/>
            <person name="Spatafora J."/>
            <person name="Crous P."/>
            <person name="Grigoriev I."/>
        </authorList>
    </citation>
    <scope>NUCLEOTIDE SEQUENCE</scope>
    <source>
        <strain evidence="5">CBS 113818</strain>
    </source>
</reference>
<evidence type="ECO:0000313" key="5">
    <source>
        <dbReference type="EMBL" id="KAF2821548.1"/>
    </source>
</evidence>
<keyword evidence="6" id="KW-1185">Reference proteome</keyword>
<dbReference type="SUPFAM" id="SSF51735">
    <property type="entry name" value="NAD(P)-binding Rossmann-fold domains"/>
    <property type="match status" value="1"/>
</dbReference>
<dbReference type="InterPro" id="IPR011032">
    <property type="entry name" value="GroES-like_sf"/>
</dbReference>
<dbReference type="SMART" id="SM00829">
    <property type="entry name" value="PKS_ER"/>
    <property type="match status" value="1"/>
</dbReference>
<protein>
    <submittedName>
        <fullName evidence="5">Putative alcohol dehydrogenase</fullName>
    </submittedName>
</protein>
<evidence type="ECO:0000256" key="3">
    <source>
        <dbReference type="ARBA" id="ARBA00023002"/>
    </source>
</evidence>
<sequence length="351" mass="37473">MATQTALIVETIGAPVISHSTFPVPQPGPKQIQVRVTVAGLNPHDQKGRDIGLFIKNSLPAILGSDVVGIVTTLGDGVRRFAIGDRVFGQASMAPVSVSKALQEYAVLDENFAATVPEGISEDEAATLPTNLLAGVIGFFDSEAGLAIPPPWSEDADPTTFSKSSILIIGGGSNCGRFATQLANLAGFKIIVVVGGKAAGLQKFGATHVVDRHGGHDIVLQRVRDIVGDDLLYAFDAYNGPDGQHLAINALSNLQRGKLARLVWSRGSVQEDKILPKQSGFELKNVLGISHFKPEAATPFWQHASEYLVLRKIKPLDFVTVQGLDAVKVNEVLDAYRDGKAVVQTHFRISE</sequence>